<keyword evidence="3" id="KW-0050">Antiport</keyword>
<evidence type="ECO:0000256" key="5">
    <source>
        <dbReference type="ARBA" id="ARBA00022729"/>
    </source>
</evidence>
<dbReference type="Gene3D" id="1.20.1530.20">
    <property type="match status" value="1"/>
</dbReference>
<keyword evidence="2" id="KW-0813">Transport</keyword>
<evidence type="ECO:0000256" key="8">
    <source>
        <dbReference type="ARBA" id="ARBA00023136"/>
    </source>
</evidence>
<comment type="subcellular location">
    <subcellularLocation>
        <location evidence="1">Membrane</location>
        <topology evidence="1">Multi-pass membrane protein</topology>
    </subcellularLocation>
</comment>
<keyword evidence="11" id="KW-1185">Reference proteome</keyword>
<dbReference type="InterPro" id="IPR006153">
    <property type="entry name" value="Cation/H_exchanger_TM"/>
</dbReference>
<accession>A0ABQ7CLF9</accession>
<evidence type="ECO:0000256" key="7">
    <source>
        <dbReference type="ARBA" id="ARBA00023065"/>
    </source>
</evidence>
<protein>
    <recommendedName>
        <fullName evidence="9">Cation/H+ exchanger transmembrane domain-containing protein</fullName>
    </recommendedName>
</protein>
<evidence type="ECO:0000313" key="11">
    <source>
        <dbReference type="Proteomes" id="UP000266723"/>
    </source>
</evidence>
<keyword evidence="8" id="KW-0472">Membrane</keyword>
<feature type="domain" description="Cation/H+ exchanger transmembrane" evidence="9">
    <location>
        <begin position="7"/>
        <end position="75"/>
    </location>
</feature>
<evidence type="ECO:0000256" key="4">
    <source>
        <dbReference type="ARBA" id="ARBA00022692"/>
    </source>
</evidence>
<sequence>MFIKYQRKRSTNLWQTNELYQLAAVAFCLLIAWCSDKLCLSLELGSFAAGVMNSTTDLAQHTLEQVERIRKFFCSAVSC</sequence>
<evidence type="ECO:0000256" key="1">
    <source>
        <dbReference type="ARBA" id="ARBA00004141"/>
    </source>
</evidence>
<dbReference type="EMBL" id="QGKV02000832">
    <property type="protein sequence ID" value="KAF3552213.1"/>
    <property type="molecule type" value="Genomic_DNA"/>
</dbReference>
<evidence type="ECO:0000256" key="3">
    <source>
        <dbReference type="ARBA" id="ARBA00022449"/>
    </source>
</evidence>
<keyword evidence="5" id="KW-0732">Signal</keyword>
<dbReference type="Proteomes" id="UP000266723">
    <property type="component" value="Unassembled WGS sequence"/>
</dbReference>
<evidence type="ECO:0000256" key="6">
    <source>
        <dbReference type="ARBA" id="ARBA00022989"/>
    </source>
</evidence>
<keyword evidence="4" id="KW-0812">Transmembrane</keyword>
<gene>
    <name evidence="10" type="ORF">DY000_02008650</name>
</gene>
<dbReference type="InterPro" id="IPR045158">
    <property type="entry name" value="KEA4/5/6-like"/>
</dbReference>
<evidence type="ECO:0000259" key="9">
    <source>
        <dbReference type="Pfam" id="PF00999"/>
    </source>
</evidence>
<dbReference type="InterPro" id="IPR038770">
    <property type="entry name" value="Na+/solute_symporter_sf"/>
</dbReference>
<proteinExistence type="predicted"/>
<organism evidence="10 11">
    <name type="scientific">Brassica cretica</name>
    <name type="common">Mustard</name>
    <dbReference type="NCBI Taxonomy" id="69181"/>
    <lineage>
        <taxon>Eukaryota</taxon>
        <taxon>Viridiplantae</taxon>
        <taxon>Streptophyta</taxon>
        <taxon>Embryophyta</taxon>
        <taxon>Tracheophyta</taxon>
        <taxon>Spermatophyta</taxon>
        <taxon>Magnoliopsida</taxon>
        <taxon>eudicotyledons</taxon>
        <taxon>Gunneridae</taxon>
        <taxon>Pentapetalae</taxon>
        <taxon>rosids</taxon>
        <taxon>malvids</taxon>
        <taxon>Brassicales</taxon>
        <taxon>Brassicaceae</taxon>
        <taxon>Brassiceae</taxon>
        <taxon>Brassica</taxon>
    </lineage>
</organism>
<evidence type="ECO:0000313" key="10">
    <source>
        <dbReference type="EMBL" id="KAF3552213.1"/>
    </source>
</evidence>
<evidence type="ECO:0000256" key="2">
    <source>
        <dbReference type="ARBA" id="ARBA00022448"/>
    </source>
</evidence>
<reference evidence="10 11" key="1">
    <citation type="journal article" date="2020" name="BMC Genomics">
        <title>Intraspecific diversification of the crop wild relative Brassica cretica Lam. using demographic model selection.</title>
        <authorList>
            <person name="Kioukis A."/>
            <person name="Michalopoulou V.A."/>
            <person name="Briers L."/>
            <person name="Pirintsos S."/>
            <person name="Studholme D.J."/>
            <person name="Pavlidis P."/>
            <person name="Sarris P.F."/>
        </authorList>
    </citation>
    <scope>NUCLEOTIDE SEQUENCE [LARGE SCALE GENOMIC DNA]</scope>
    <source>
        <strain evidence="11">cv. PFS-1207/04</strain>
    </source>
</reference>
<dbReference type="Pfam" id="PF00999">
    <property type="entry name" value="Na_H_Exchanger"/>
    <property type="match status" value="1"/>
</dbReference>
<comment type="caution">
    <text evidence="10">The sequence shown here is derived from an EMBL/GenBank/DDBJ whole genome shotgun (WGS) entry which is preliminary data.</text>
</comment>
<keyword evidence="7" id="KW-0406">Ion transport</keyword>
<dbReference type="PANTHER" id="PTHR16254">
    <property type="entry name" value="POTASSIUM/PROTON ANTIPORTER-RELATED"/>
    <property type="match status" value="1"/>
</dbReference>
<keyword evidence="6" id="KW-1133">Transmembrane helix</keyword>
<dbReference type="PANTHER" id="PTHR16254:SF14">
    <property type="entry name" value="TRANSMEMBRANE AND COILED-COIL DOMAIN-CONTAINING PROTEIN 3"/>
    <property type="match status" value="1"/>
</dbReference>
<name>A0ABQ7CLF9_BRACR</name>